<protein>
    <submittedName>
        <fullName evidence="1">Uncharacterized protein</fullName>
    </submittedName>
</protein>
<accession>A0ACC2V0R4</accession>
<proteinExistence type="predicted"/>
<name>A0ACC2V0R4_9TREE</name>
<evidence type="ECO:0000313" key="1">
    <source>
        <dbReference type="EMBL" id="KAJ9092431.1"/>
    </source>
</evidence>
<reference evidence="1" key="1">
    <citation type="submission" date="2023-04" db="EMBL/GenBank/DDBJ databases">
        <title>Draft Genome sequencing of Naganishia species isolated from polar environments using Oxford Nanopore Technology.</title>
        <authorList>
            <person name="Leo P."/>
            <person name="Venkateswaran K."/>
        </authorList>
    </citation>
    <scope>NUCLEOTIDE SEQUENCE</scope>
    <source>
        <strain evidence="1">MNA-CCFEE 5423</strain>
    </source>
</reference>
<dbReference type="Proteomes" id="UP001227268">
    <property type="component" value="Unassembled WGS sequence"/>
</dbReference>
<sequence length="172" mass="18324">MPKAREAASTMLPSAAMRRAALNEVDVKPNIGALLPPPPPPPPLASTVADVKPTNMEIDELAEDNGRGSDVERARWTTVDEDEQPDVGEMKPGTASAPNVSRPHPALLPLVNQFEQAFAAQQSISANPTMGTLERRIQNAVIAAQQETTSQAMKVAIDKLGIRLPNIGLPLP</sequence>
<comment type="caution">
    <text evidence="1">The sequence shown here is derived from an EMBL/GenBank/DDBJ whole genome shotgun (WGS) entry which is preliminary data.</text>
</comment>
<gene>
    <name evidence="1" type="ORF">QFC21_006813</name>
</gene>
<evidence type="ECO:0000313" key="2">
    <source>
        <dbReference type="Proteomes" id="UP001227268"/>
    </source>
</evidence>
<keyword evidence="2" id="KW-1185">Reference proteome</keyword>
<dbReference type="EMBL" id="JASBWT010000038">
    <property type="protein sequence ID" value="KAJ9092431.1"/>
    <property type="molecule type" value="Genomic_DNA"/>
</dbReference>
<organism evidence="1 2">
    <name type="scientific">Naganishia friedmannii</name>
    <dbReference type="NCBI Taxonomy" id="89922"/>
    <lineage>
        <taxon>Eukaryota</taxon>
        <taxon>Fungi</taxon>
        <taxon>Dikarya</taxon>
        <taxon>Basidiomycota</taxon>
        <taxon>Agaricomycotina</taxon>
        <taxon>Tremellomycetes</taxon>
        <taxon>Filobasidiales</taxon>
        <taxon>Filobasidiaceae</taxon>
        <taxon>Naganishia</taxon>
    </lineage>
</organism>